<keyword evidence="4" id="KW-0325">Glycoprotein</keyword>
<dbReference type="GO" id="GO:0005509">
    <property type="term" value="F:calcium ion binding"/>
    <property type="evidence" value="ECO:0007669"/>
    <property type="project" value="InterPro"/>
</dbReference>
<dbReference type="InterPro" id="IPR044674">
    <property type="entry name" value="EDEM1/2/3"/>
</dbReference>
<dbReference type="GO" id="GO:0004571">
    <property type="term" value="F:mannosyl-oligosaccharide 1,2-alpha-mannosidase activity"/>
    <property type="evidence" value="ECO:0007669"/>
    <property type="project" value="InterPro"/>
</dbReference>
<keyword evidence="6" id="KW-0326">Glycosidase</keyword>
<keyword evidence="3" id="KW-0256">Endoplasmic reticulum</keyword>
<evidence type="ECO:0000256" key="5">
    <source>
        <dbReference type="PIRSR" id="PIRSR601382-2"/>
    </source>
</evidence>
<gene>
    <name evidence="7" type="ORF">M569_16118</name>
</gene>
<comment type="similarity">
    <text evidence="2 6">Belongs to the glycosyl hydrolase 47 family.</text>
</comment>
<evidence type="ECO:0000313" key="7">
    <source>
        <dbReference type="EMBL" id="EPS58695.1"/>
    </source>
</evidence>
<accession>S8BVQ0</accession>
<dbReference type="GO" id="GO:1904380">
    <property type="term" value="P:endoplasmic reticulum mannose trimming"/>
    <property type="evidence" value="ECO:0007669"/>
    <property type="project" value="InterPro"/>
</dbReference>
<evidence type="ECO:0000256" key="2">
    <source>
        <dbReference type="ARBA" id="ARBA00007658"/>
    </source>
</evidence>
<dbReference type="GO" id="GO:0044322">
    <property type="term" value="C:endoplasmic reticulum quality control compartment"/>
    <property type="evidence" value="ECO:0007669"/>
    <property type="project" value="GOC"/>
</dbReference>
<dbReference type="InterPro" id="IPR001382">
    <property type="entry name" value="Glyco_hydro_47"/>
</dbReference>
<dbReference type="InterPro" id="IPR012341">
    <property type="entry name" value="6hp_glycosidase-like_sf"/>
</dbReference>
<proteinExistence type="inferred from homology"/>
<reference evidence="7 8" key="1">
    <citation type="journal article" date="2013" name="BMC Genomics">
        <title>The miniature genome of a carnivorous plant Genlisea aurea contains a low number of genes and short non-coding sequences.</title>
        <authorList>
            <person name="Leushkin E.V."/>
            <person name="Sutormin R.A."/>
            <person name="Nabieva E.R."/>
            <person name="Penin A.A."/>
            <person name="Kondrashov A.S."/>
            <person name="Logacheva M.D."/>
        </authorList>
    </citation>
    <scope>NUCLEOTIDE SEQUENCE [LARGE SCALE GENOMIC DNA]</scope>
</reference>
<keyword evidence="6" id="KW-0378">Hydrolase</keyword>
<dbReference type="OrthoDB" id="8118055at2759"/>
<sequence length="221" mass="24859">QVLLGDIPAANSSHRGFFDVWQMFGVLPERYLLDFGMLHPTEKYYPLRPEFAESTFYLYQATRDPWYLEVGKSIVNSLNLYARVNGGFASIRDVVTMELEDHQHSFFLSETCKYLYLLFDDSALADRNYVFTTEGHPLPILGSWHEAPPAASSPQKRGSPMSLGICPSAAAMQSSDHRQRFESVCHVPDARPDHRCAGDEDCGVDAATCRRRYCSVAGYCG</sequence>
<name>S8BVQ0_9LAMI</name>
<dbReference type="SUPFAM" id="SSF48225">
    <property type="entry name" value="Seven-hairpin glycosidases"/>
    <property type="match status" value="1"/>
</dbReference>
<feature type="non-terminal residue" evidence="7">
    <location>
        <position position="1"/>
    </location>
</feature>
<evidence type="ECO:0000256" key="6">
    <source>
        <dbReference type="RuleBase" id="RU361193"/>
    </source>
</evidence>
<evidence type="ECO:0000256" key="4">
    <source>
        <dbReference type="ARBA" id="ARBA00023180"/>
    </source>
</evidence>
<dbReference type="AlphaFoldDB" id="S8BVQ0"/>
<dbReference type="EC" id="3.2.1.-" evidence="6"/>
<dbReference type="PRINTS" id="PR00747">
    <property type="entry name" value="GLYHDRLASE47"/>
</dbReference>
<keyword evidence="5" id="KW-0106">Calcium</keyword>
<protein>
    <recommendedName>
        <fullName evidence="6">alpha-1,2-Mannosidase</fullName>
        <ecNumber evidence="6">3.2.1.-</ecNumber>
    </recommendedName>
</protein>
<dbReference type="GO" id="GO:0016020">
    <property type="term" value="C:membrane"/>
    <property type="evidence" value="ECO:0007669"/>
    <property type="project" value="InterPro"/>
</dbReference>
<keyword evidence="8" id="KW-1185">Reference proteome</keyword>
<dbReference type="Pfam" id="PF01532">
    <property type="entry name" value="Glyco_hydro_47"/>
    <property type="match status" value="1"/>
</dbReference>
<dbReference type="PANTHER" id="PTHR45679">
    <property type="entry name" value="ER DEGRADATION-ENHANCING ALPHA-MANNOSIDASE-LIKE PROTEIN 2"/>
    <property type="match status" value="1"/>
</dbReference>
<dbReference type="GO" id="GO:0005975">
    <property type="term" value="P:carbohydrate metabolic process"/>
    <property type="evidence" value="ECO:0007669"/>
    <property type="project" value="InterPro"/>
</dbReference>
<keyword evidence="5" id="KW-0479">Metal-binding</keyword>
<dbReference type="Gene3D" id="1.50.10.10">
    <property type="match status" value="1"/>
</dbReference>
<feature type="non-terminal residue" evidence="7">
    <location>
        <position position="221"/>
    </location>
</feature>
<dbReference type="Proteomes" id="UP000015453">
    <property type="component" value="Unassembled WGS sequence"/>
</dbReference>
<comment type="cofactor">
    <cofactor evidence="5">
        <name>Ca(2+)</name>
        <dbReference type="ChEBI" id="CHEBI:29108"/>
    </cofactor>
</comment>
<organism evidence="7 8">
    <name type="scientific">Genlisea aurea</name>
    <dbReference type="NCBI Taxonomy" id="192259"/>
    <lineage>
        <taxon>Eukaryota</taxon>
        <taxon>Viridiplantae</taxon>
        <taxon>Streptophyta</taxon>
        <taxon>Embryophyta</taxon>
        <taxon>Tracheophyta</taxon>
        <taxon>Spermatophyta</taxon>
        <taxon>Magnoliopsida</taxon>
        <taxon>eudicotyledons</taxon>
        <taxon>Gunneridae</taxon>
        <taxon>Pentapetalae</taxon>
        <taxon>asterids</taxon>
        <taxon>lamiids</taxon>
        <taxon>Lamiales</taxon>
        <taxon>Lentibulariaceae</taxon>
        <taxon>Genlisea</taxon>
    </lineage>
</organism>
<dbReference type="PANTHER" id="PTHR45679:SF5">
    <property type="entry name" value="ER DEGRADATION-ENHANCING ALPHA-MANNOSIDASE-LIKE PROTEIN 1"/>
    <property type="match status" value="1"/>
</dbReference>
<feature type="binding site" evidence="5">
    <location>
        <position position="133"/>
    </location>
    <ligand>
        <name>Ca(2+)</name>
        <dbReference type="ChEBI" id="CHEBI:29108"/>
    </ligand>
</feature>
<evidence type="ECO:0000256" key="3">
    <source>
        <dbReference type="ARBA" id="ARBA00022824"/>
    </source>
</evidence>
<evidence type="ECO:0000256" key="1">
    <source>
        <dbReference type="ARBA" id="ARBA00004240"/>
    </source>
</evidence>
<dbReference type="EMBL" id="AUSU01008980">
    <property type="protein sequence ID" value="EPS58695.1"/>
    <property type="molecule type" value="Genomic_DNA"/>
</dbReference>
<comment type="subcellular location">
    <subcellularLocation>
        <location evidence="1">Endoplasmic reticulum</location>
    </subcellularLocation>
</comment>
<comment type="caution">
    <text evidence="7">The sequence shown here is derived from an EMBL/GenBank/DDBJ whole genome shotgun (WGS) entry which is preliminary data.</text>
</comment>
<dbReference type="InterPro" id="IPR036026">
    <property type="entry name" value="Seven-hairpin_glycosidases"/>
</dbReference>
<evidence type="ECO:0000313" key="8">
    <source>
        <dbReference type="Proteomes" id="UP000015453"/>
    </source>
</evidence>